<keyword evidence="1" id="KW-0812">Transmembrane</keyword>
<dbReference type="Pfam" id="PF20684">
    <property type="entry name" value="Fung_rhodopsin"/>
    <property type="match status" value="1"/>
</dbReference>
<dbReference type="eggNOG" id="ENOG502SPVV">
    <property type="taxonomic scope" value="Eukaryota"/>
</dbReference>
<feature type="transmembrane region" description="Helical" evidence="1">
    <location>
        <begin position="131"/>
        <end position="152"/>
    </location>
</feature>
<feature type="transmembrane region" description="Helical" evidence="1">
    <location>
        <begin position="172"/>
        <end position="197"/>
    </location>
</feature>
<feature type="transmembrane region" description="Helical" evidence="1">
    <location>
        <begin position="209"/>
        <end position="230"/>
    </location>
</feature>
<name>N1QHL3_SPHMS</name>
<feature type="transmembrane region" description="Helical" evidence="1">
    <location>
        <begin position="96"/>
        <end position="119"/>
    </location>
</feature>
<feature type="non-terminal residue" evidence="3">
    <location>
        <position position="278"/>
    </location>
</feature>
<feature type="transmembrane region" description="Helical" evidence="1">
    <location>
        <begin position="18"/>
        <end position="40"/>
    </location>
</feature>
<dbReference type="PANTHER" id="PTHR39614">
    <property type="entry name" value="INTEGRAL MEMBRANE PROTEIN"/>
    <property type="match status" value="1"/>
</dbReference>
<dbReference type="OrthoDB" id="3897607at2759"/>
<dbReference type="GeneID" id="27906203"/>
<evidence type="ECO:0000313" key="4">
    <source>
        <dbReference type="Proteomes" id="UP000016931"/>
    </source>
</evidence>
<dbReference type="AlphaFoldDB" id="N1QHL3"/>
<evidence type="ECO:0000313" key="3">
    <source>
        <dbReference type="EMBL" id="EMF10648.1"/>
    </source>
</evidence>
<sequence length="278" mass="30589">MNSGPRNFITTEQDHGGIALTICTLMATWVVLCFGVRIYMRATVSGPFGIDDIIFTAATLFGIFHAIVSSTAIISFGMGKSLVLLTGSQIIHAQKAVYAADLIYFIVNALTKCTVALLLARIVFVRRRVYACYGVVVLAFLWGVISLIVGGFQCSEHPGWKIVGERCDNFLLSWRVVTAFDVLIEVFIFAIPVWVVWDLHSNIKKKMTVIAVFAFRLPVIAAAILQIHYLSYAIESGDPLLHGVSAFICRNVELHWGLISATIPTLKPFMAAFNTNLG</sequence>
<keyword evidence="1" id="KW-1133">Transmembrane helix</keyword>
<evidence type="ECO:0000256" key="1">
    <source>
        <dbReference type="SAM" id="Phobius"/>
    </source>
</evidence>
<proteinExistence type="predicted"/>
<feature type="domain" description="Rhodopsin" evidence="2">
    <location>
        <begin position="36"/>
        <end position="270"/>
    </location>
</feature>
<dbReference type="OMA" id="LMSWMVL"/>
<feature type="transmembrane region" description="Helical" evidence="1">
    <location>
        <begin position="52"/>
        <end position="76"/>
    </location>
</feature>
<keyword evidence="4" id="KW-1185">Reference proteome</keyword>
<organism evidence="3 4">
    <name type="scientific">Sphaerulina musiva (strain SO2202)</name>
    <name type="common">Poplar stem canker fungus</name>
    <name type="synonym">Septoria musiva</name>
    <dbReference type="NCBI Taxonomy" id="692275"/>
    <lineage>
        <taxon>Eukaryota</taxon>
        <taxon>Fungi</taxon>
        <taxon>Dikarya</taxon>
        <taxon>Ascomycota</taxon>
        <taxon>Pezizomycotina</taxon>
        <taxon>Dothideomycetes</taxon>
        <taxon>Dothideomycetidae</taxon>
        <taxon>Mycosphaerellales</taxon>
        <taxon>Mycosphaerellaceae</taxon>
        <taxon>Sphaerulina</taxon>
    </lineage>
</organism>
<protein>
    <recommendedName>
        <fullName evidence="2">Rhodopsin domain-containing protein</fullName>
    </recommendedName>
</protein>
<accession>N1QHL3</accession>
<dbReference type="HOGENOM" id="CLU_036632_1_2_1"/>
<gene>
    <name evidence="3" type="ORF">SEPMUDRAFT_48440</name>
</gene>
<dbReference type="Proteomes" id="UP000016931">
    <property type="component" value="Unassembled WGS sequence"/>
</dbReference>
<evidence type="ECO:0000259" key="2">
    <source>
        <dbReference type="Pfam" id="PF20684"/>
    </source>
</evidence>
<dbReference type="InterPro" id="IPR049326">
    <property type="entry name" value="Rhodopsin_dom_fungi"/>
</dbReference>
<reference evidence="3 4" key="1">
    <citation type="journal article" date="2012" name="PLoS Pathog.">
        <title>Diverse lifestyles and strategies of plant pathogenesis encoded in the genomes of eighteen Dothideomycetes fungi.</title>
        <authorList>
            <person name="Ohm R.A."/>
            <person name="Feau N."/>
            <person name="Henrissat B."/>
            <person name="Schoch C.L."/>
            <person name="Horwitz B.A."/>
            <person name="Barry K.W."/>
            <person name="Condon B.J."/>
            <person name="Copeland A.C."/>
            <person name="Dhillon B."/>
            <person name="Glaser F."/>
            <person name="Hesse C.N."/>
            <person name="Kosti I."/>
            <person name="LaButti K."/>
            <person name="Lindquist E.A."/>
            <person name="Lucas S."/>
            <person name="Salamov A.A."/>
            <person name="Bradshaw R.E."/>
            <person name="Ciuffetti L."/>
            <person name="Hamelin R.C."/>
            <person name="Kema G.H.J."/>
            <person name="Lawrence C."/>
            <person name="Scott J.A."/>
            <person name="Spatafora J.W."/>
            <person name="Turgeon B.G."/>
            <person name="de Wit P.J.G.M."/>
            <person name="Zhong S."/>
            <person name="Goodwin S.B."/>
            <person name="Grigoriev I.V."/>
        </authorList>
    </citation>
    <scope>NUCLEOTIDE SEQUENCE [LARGE SCALE GENOMIC DNA]</scope>
    <source>
        <strain evidence="3 4">SO2202</strain>
    </source>
</reference>
<dbReference type="RefSeq" id="XP_016758769.1">
    <property type="nucleotide sequence ID" value="XM_016909066.1"/>
</dbReference>
<dbReference type="PANTHER" id="PTHR39614:SF2">
    <property type="entry name" value="INTEGRAL MEMBRANE PROTEIN"/>
    <property type="match status" value="1"/>
</dbReference>
<dbReference type="EMBL" id="KB456267">
    <property type="protein sequence ID" value="EMF10648.1"/>
    <property type="molecule type" value="Genomic_DNA"/>
</dbReference>
<keyword evidence="1" id="KW-0472">Membrane</keyword>